<evidence type="ECO:0000313" key="2">
    <source>
        <dbReference type="Proteomes" id="UP000001740"/>
    </source>
</evidence>
<dbReference type="EMBL" id="CP000967">
    <property type="protein sequence ID" value="ACD60045.1"/>
    <property type="molecule type" value="Genomic_DNA"/>
</dbReference>
<accession>A0A0K0GMM8</accession>
<dbReference type="AlphaFoldDB" id="A0A0K0GMM8"/>
<sequence length="65" mass="6995">MQTEHGYIGCNAPADTQERFGAVVVAQLMQQGLVTADSLDERRVALTDAAVALFYMHTPQTGVEA</sequence>
<evidence type="ECO:0000313" key="1">
    <source>
        <dbReference type="EMBL" id="ACD60045.1"/>
    </source>
</evidence>
<name>A0A0K0GMM8_XANOP</name>
<dbReference type="HOGENOM" id="CLU_2848805_0_0_6"/>
<organism evidence="1 2">
    <name type="scientific">Xanthomonas oryzae pv. oryzae (strain PXO99A)</name>
    <dbReference type="NCBI Taxonomy" id="360094"/>
    <lineage>
        <taxon>Bacteria</taxon>
        <taxon>Pseudomonadati</taxon>
        <taxon>Pseudomonadota</taxon>
        <taxon>Gammaproteobacteria</taxon>
        <taxon>Lysobacterales</taxon>
        <taxon>Lysobacteraceae</taxon>
        <taxon>Xanthomonas</taxon>
    </lineage>
</organism>
<reference evidence="1 2" key="1">
    <citation type="journal article" date="2008" name="BMC Genomics">
        <title>Genome sequence and rapid evolution of the rice pathogen Xanthomonas oryzae pv. oryzae PXO99A.</title>
        <authorList>
            <person name="Salzberg S.L."/>
            <person name="Sommer D.D."/>
            <person name="Schatz M.C."/>
            <person name="Phillippy A.M."/>
            <person name="Rabinowicz P.D."/>
            <person name="Tsuge S."/>
            <person name="Furutani A."/>
            <person name="Ochiai H."/>
            <person name="Delcher A.L."/>
            <person name="Kelley D."/>
            <person name="Madupu R."/>
            <person name="Puiu D."/>
            <person name="Radune D."/>
            <person name="Shumway M."/>
            <person name="Trapnell C."/>
            <person name="Aparna G."/>
            <person name="Jha G."/>
            <person name="Pandey A."/>
            <person name="Patil P.B."/>
            <person name="Ishihara H."/>
            <person name="Meyer D.F."/>
            <person name="Szurek B."/>
            <person name="Verdier V."/>
            <person name="Koebnik R."/>
            <person name="Dow J.M."/>
            <person name="Ryan R.P."/>
            <person name="Hirata H."/>
            <person name="Tsuyumu S."/>
            <person name="Won Lee S."/>
            <person name="Seo Y.S."/>
            <person name="Sriariyanum M."/>
            <person name="Ronald P.C."/>
            <person name="Sonti R.V."/>
            <person name="Van Sluys M.A."/>
            <person name="Leach J.E."/>
            <person name="White F.F."/>
            <person name="Bogdanove A.J."/>
        </authorList>
    </citation>
    <scope>NUCLEOTIDE SEQUENCE [LARGE SCALE GENOMIC DNA]</scope>
    <source>
        <strain evidence="1 2">PXO99A</strain>
    </source>
</reference>
<proteinExistence type="predicted"/>
<dbReference type="Proteomes" id="UP000001740">
    <property type="component" value="Chromosome"/>
</dbReference>
<protein>
    <submittedName>
        <fullName evidence="1">N-acetylglucosamine-6-phosphate deacetylase</fullName>
    </submittedName>
</protein>
<gene>
    <name evidence="1" type="ordered locus">PXO_01335</name>
</gene>
<dbReference type="KEGG" id="xop:PXO_01335"/>